<dbReference type="InterPro" id="IPR010998">
    <property type="entry name" value="Integrase_recombinase_N"/>
</dbReference>
<evidence type="ECO:0000256" key="3">
    <source>
        <dbReference type="ARBA" id="ARBA00023125"/>
    </source>
</evidence>
<dbReference type="RefSeq" id="WP_032018134.1">
    <property type="nucleotide sequence ID" value="NZ_JEWH01000126.1"/>
</dbReference>
<sequence>MSTSRVKLTKSFIDQLELTPAIYRDSEIIGFAIRVNNSYKTYIVEKKVKGKSIRCKLGDYEKITVEDARILAQQKLKELTDSNPLSIKNNKILKNSLNEKIDQPYLKEAFQVYINHHELKERTLADYREVIEKYLIDLSELKLIDITEQMIEEKYIQLSQYSYAKANLSMRVLRAVYRFSIKYYQTKNREVIIPRINPVNLLKKKQLWEEIPPRRNYIDVDNLTKWVQAIIEYKGRGQENETNKDFLLTLILTGLFRNECESLHWKNIDLEEGTLSFINPYNNVYYKIYMGNFLWHLMKKRRIQNKGEWVFPSVKSESGHIINISKFRKKINEQCNLSFTFQDLRRTFYFVLNHLTNKPLASKRTDQYEEKLDVKNIAHVQDMRNRMNKVEQIILGPYRDELIKSININL</sequence>
<accession>A0A009HIE0</accession>
<keyword evidence="4" id="KW-0233">DNA recombination</keyword>
<keyword evidence="3 5" id="KW-0238">DNA-binding</keyword>
<dbReference type="Gene3D" id="3.30.160.390">
    <property type="entry name" value="Integrase, DNA-binding domain"/>
    <property type="match status" value="1"/>
</dbReference>
<evidence type="ECO:0000313" key="7">
    <source>
        <dbReference type="EMBL" id="EXB02770.1"/>
    </source>
</evidence>
<comment type="similarity">
    <text evidence="1">Belongs to the 'phage' integrase family.</text>
</comment>
<dbReference type="EMBL" id="JEWH01000126">
    <property type="protein sequence ID" value="EXB02770.1"/>
    <property type="molecule type" value="Genomic_DNA"/>
</dbReference>
<organism evidence="7 8">
    <name type="scientific">Acinetobacter baumannii (strain 1295743)</name>
    <dbReference type="NCBI Taxonomy" id="1310613"/>
    <lineage>
        <taxon>Bacteria</taxon>
        <taxon>Pseudomonadati</taxon>
        <taxon>Pseudomonadota</taxon>
        <taxon>Gammaproteobacteria</taxon>
        <taxon>Moraxellales</taxon>
        <taxon>Moraxellaceae</taxon>
        <taxon>Acinetobacter</taxon>
        <taxon>Acinetobacter calcoaceticus/baumannii complex</taxon>
    </lineage>
</organism>
<dbReference type="AlphaFoldDB" id="A0A009HIE0"/>
<dbReference type="PROSITE" id="PS51900">
    <property type="entry name" value="CB"/>
    <property type="match status" value="1"/>
</dbReference>
<dbReference type="InterPro" id="IPR011010">
    <property type="entry name" value="DNA_brk_join_enz"/>
</dbReference>
<reference evidence="7 8" key="1">
    <citation type="submission" date="2014-02" db="EMBL/GenBank/DDBJ databases">
        <title>Comparative genomics and transcriptomics to identify genetic mechanisms underlying the emergence of carbapenem resistant Acinetobacter baumannii (CRAb).</title>
        <authorList>
            <person name="Harris A.D."/>
            <person name="Johnson K.J."/>
            <person name="George J."/>
            <person name="Shefchek K."/>
            <person name="Daugherty S.C."/>
            <person name="Parankush S."/>
            <person name="Sadzewicz L."/>
            <person name="Tallon L."/>
            <person name="Sengamalay N."/>
            <person name="Hazen T.H."/>
            <person name="Rasko D.A."/>
        </authorList>
    </citation>
    <scope>NUCLEOTIDE SEQUENCE [LARGE SCALE GENOMIC DNA]</scope>
    <source>
        <strain evidence="7 8">1295743</strain>
    </source>
</reference>
<evidence type="ECO:0000313" key="8">
    <source>
        <dbReference type="Proteomes" id="UP000020595"/>
    </source>
</evidence>
<dbReference type="InterPro" id="IPR025166">
    <property type="entry name" value="Integrase_DNA_bind_dom"/>
</dbReference>
<dbReference type="InterPro" id="IPR044068">
    <property type="entry name" value="CB"/>
</dbReference>
<evidence type="ECO:0000256" key="5">
    <source>
        <dbReference type="PROSITE-ProRule" id="PRU01248"/>
    </source>
</evidence>
<dbReference type="Pfam" id="PF13356">
    <property type="entry name" value="Arm-DNA-bind_3"/>
    <property type="match status" value="1"/>
</dbReference>
<dbReference type="Proteomes" id="UP000020595">
    <property type="component" value="Unassembled WGS sequence"/>
</dbReference>
<evidence type="ECO:0000259" key="6">
    <source>
        <dbReference type="PROSITE" id="PS51900"/>
    </source>
</evidence>
<evidence type="ECO:0000256" key="4">
    <source>
        <dbReference type="ARBA" id="ARBA00023172"/>
    </source>
</evidence>
<dbReference type="Gene3D" id="1.10.443.10">
    <property type="entry name" value="Intergrase catalytic core"/>
    <property type="match status" value="1"/>
</dbReference>
<dbReference type="InterPro" id="IPR013762">
    <property type="entry name" value="Integrase-like_cat_sf"/>
</dbReference>
<dbReference type="GO" id="GO:0006310">
    <property type="term" value="P:DNA recombination"/>
    <property type="evidence" value="ECO:0007669"/>
    <property type="project" value="UniProtKB-KW"/>
</dbReference>
<name>A0A009HIE0_ACIB9</name>
<evidence type="ECO:0000256" key="2">
    <source>
        <dbReference type="ARBA" id="ARBA00022908"/>
    </source>
</evidence>
<dbReference type="GO" id="GO:0015074">
    <property type="term" value="P:DNA integration"/>
    <property type="evidence" value="ECO:0007669"/>
    <property type="project" value="UniProtKB-KW"/>
</dbReference>
<dbReference type="SUPFAM" id="SSF56349">
    <property type="entry name" value="DNA breaking-rejoining enzymes"/>
    <property type="match status" value="1"/>
</dbReference>
<dbReference type="Gene3D" id="1.10.150.130">
    <property type="match status" value="1"/>
</dbReference>
<dbReference type="InterPro" id="IPR002104">
    <property type="entry name" value="Integrase_catalytic"/>
</dbReference>
<dbReference type="InterPro" id="IPR050808">
    <property type="entry name" value="Phage_Integrase"/>
</dbReference>
<dbReference type="Pfam" id="PF00589">
    <property type="entry name" value="Phage_integrase"/>
    <property type="match status" value="1"/>
</dbReference>
<protein>
    <submittedName>
        <fullName evidence="7">Phage integrase family protein</fullName>
    </submittedName>
</protein>
<dbReference type="PATRIC" id="fig|1310613.3.peg.4071"/>
<keyword evidence="2" id="KW-0229">DNA integration</keyword>
<dbReference type="PANTHER" id="PTHR30629:SF2">
    <property type="entry name" value="PROPHAGE INTEGRASE INTS-RELATED"/>
    <property type="match status" value="1"/>
</dbReference>
<proteinExistence type="inferred from homology"/>
<dbReference type="PANTHER" id="PTHR30629">
    <property type="entry name" value="PROPHAGE INTEGRASE"/>
    <property type="match status" value="1"/>
</dbReference>
<feature type="domain" description="Core-binding (CB)" evidence="6">
    <location>
        <begin position="104"/>
        <end position="181"/>
    </location>
</feature>
<dbReference type="InterPro" id="IPR038488">
    <property type="entry name" value="Integrase_DNA-bd_sf"/>
</dbReference>
<gene>
    <name evidence="7" type="ORF">J512_4285</name>
</gene>
<evidence type="ECO:0000256" key="1">
    <source>
        <dbReference type="ARBA" id="ARBA00008857"/>
    </source>
</evidence>
<dbReference type="GO" id="GO:0003677">
    <property type="term" value="F:DNA binding"/>
    <property type="evidence" value="ECO:0007669"/>
    <property type="project" value="UniProtKB-UniRule"/>
</dbReference>
<comment type="caution">
    <text evidence="7">The sequence shown here is derived from an EMBL/GenBank/DDBJ whole genome shotgun (WGS) entry which is preliminary data.</text>
</comment>